<dbReference type="Proteomes" id="UP000265520">
    <property type="component" value="Unassembled WGS sequence"/>
</dbReference>
<dbReference type="AlphaFoldDB" id="A0A392NA24"/>
<dbReference type="EMBL" id="LXQA010032537">
    <property type="protein sequence ID" value="MCH96522.1"/>
    <property type="molecule type" value="Genomic_DNA"/>
</dbReference>
<protein>
    <submittedName>
        <fullName evidence="2">Sulfate transporter</fullName>
    </submittedName>
</protein>
<evidence type="ECO:0000256" key="1">
    <source>
        <dbReference type="SAM" id="MobiDB-lite"/>
    </source>
</evidence>
<feature type="region of interest" description="Disordered" evidence="1">
    <location>
        <begin position="181"/>
        <end position="261"/>
    </location>
</feature>
<proteinExistence type="predicted"/>
<evidence type="ECO:0000313" key="2">
    <source>
        <dbReference type="EMBL" id="MCH96522.1"/>
    </source>
</evidence>
<dbReference type="PANTHER" id="PTHR34427:SF5">
    <property type="entry name" value="DUF4283 DOMAIN-CONTAINING PROTEIN"/>
    <property type="match status" value="1"/>
</dbReference>
<reference evidence="2 3" key="1">
    <citation type="journal article" date="2018" name="Front. Plant Sci.">
        <title>Red Clover (Trifolium pratense) and Zigzag Clover (T. medium) - A Picture of Genomic Similarities and Differences.</title>
        <authorList>
            <person name="Dluhosova J."/>
            <person name="Istvanek J."/>
            <person name="Nedelnik J."/>
            <person name="Repkova J."/>
        </authorList>
    </citation>
    <scope>NUCLEOTIDE SEQUENCE [LARGE SCALE GENOMIC DNA]</scope>
    <source>
        <strain evidence="3">cv. 10/8</strain>
        <tissue evidence="2">Leaf</tissue>
    </source>
</reference>
<accession>A0A392NA24</accession>
<comment type="caution">
    <text evidence="2">The sequence shown here is derived from an EMBL/GenBank/DDBJ whole genome shotgun (WGS) entry which is preliminary data.</text>
</comment>
<organism evidence="2 3">
    <name type="scientific">Trifolium medium</name>
    <dbReference type="NCBI Taxonomy" id="97028"/>
    <lineage>
        <taxon>Eukaryota</taxon>
        <taxon>Viridiplantae</taxon>
        <taxon>Streptophyta</taxon>
        <taxon>Embryophyta</taxon>
        <taxon>Tracheophyta</taxon>
        <taxon>Spermatophyta</taxon>
        <taxon>Magnoliopsida</taxon>
        <taxon>eudicotyledons</taxon>
        <taxon>Gunneridae</taxon>
        <taxon>Pentapetalae</taxon>
        <taxon>rosids</taxon>
        <taxon>fabids</taxon>
        <taxon>Fabales</taxon>
        <taxon>Fabaceae</taxon>
        <taxon>Papilionoideae</taxon>
        <taxon>50 kb inversion clade</taxon>
        <taxon>NPAAA clade</taxon>
        <taxon>Hologalegina</taxon>
        <taxon>IRL clade</taxon>
        <taxon>Trifolieae</taxon>
        <taxon>Trifolium</taxon>
    </lineage>
</organism>
<keyword evidence="3" id="KW-1185">Reference proteome</keyword>
<evidence type="ECO:0000313" key="3">
    <source>
        <dbReference type="Proteomes" id="UP000265520"/>
    </source>
</evidence>
<sequence length="298" mass="33410">MEDLKWARKGVVGTVVNGEAVPLVQERIEDDGFNNLDIIPLGADKVFFRSLSEEDVMLTINGARQFFDHFFSSIDCGRYLHTDSCSLDRDRFDYARVLIATSSLEVLNVVDSLLVDGVLVEVKLIEEWGFSLGEDACLFEEEIDSHDTESEHLEENSDHVHHINVKEVVEKIVDELDLEEEELNENPKVLSDVGQVEKEDDQGSSADLQEASHVVSLAHGEERSEHVTRDTETDFIPNSQQESPASIPHCEGSRKSVDSDFIPLQRKRNASCPPSGGRSIVSRPWSLEWLSDHNHGTA</sequence>
<dbReference type="PANTHER" id="PTHR34427">
    <property type="entry name" value="DUF4283 DOMAIN PROTEIN"/>
    <property type="match status" value="1"/>
</dbReference>
<feature type="compositionally biased region" description="Basic and acidic residues" evidence="1">
    <location>
        <begin position="219"/>
        <end position="232"/>
    </location>
</feature>
<name>A0A392NA24_9FABA</name>
<feature type="non-terminal residue" evidence="2">
    <location>
        <position position="298"/>
    </location>
</feature>